<protein>
    <recommendedName>
        <fullName evidence="3">Flagellar hook-length control protein FliK</fullName>
    </recommendedName>
</protein>
<comment type="caution">
    <text evidence="1">The sequence shown here is derived from an EMBL/GenBank/DDBJ whole genome shotgun (WGS) entry which is preliminary data.</text>
</comment>
<reference evidence="1 2" key="1">
    <citation type="journal article" date="2017" name="Int. J. Syst. Evol. Microbiol.">
        <title>Photobacterium alginatilyticum sp. nov., a marine bacterium isolated from bottom seawater.</title>
        <authorList>
            <person name="Wang X."/>
            <person name="Wang Y."/>
            <person name="Yang X."/>
            <person name="Sun H."/>
            <person name="Li B."/>
            <person name="Zhang X.H."/>
        </authorList>
    </citation>
    <scope>NUCLEOTIDE SEQUENCE [LARGE SCALE GENOMIC DNA]</scope>
    <source>
        <strain evidence="1 2">P03D4</strain>
    </source>
</reference>
<evidence type="ECO:0000313" key="2">
    <source>
        <dbReference type="Proteomes" id="UP000738517"/>
    </source>
</evidence>
<dbReference type="EMBL" id="RSEJ01000002">
    <property type="protein sequence ID" value="NBI51643.1"/>
    <property type="molecule type" value="Genomic_DNA"/>
</dbReference>
<evidence type="ECO:0000313" key="1">
    <source>
        <dbReference type="EMBL" id="NBI51643.1"/>
    </source>
</evidence>
<sequence>MLQRFFTTFVAQHSSPSMPSSPAVTNLLSQLLMPENKATLIQWLRQGAGKQVMVQLLEQSRQADSPLRQWLQQLPTDKQDEFNALLKLAVEQRLAANGKDNDATLLQLHLLQPNGRELKLSVEKDPDASPARSTEQSSKWTIRLALPVGQYDIIHAIAVWQQQNLALAFESDNREWLKRTEVLSPVLTERLAMLGIDSEPATFTFRPPQIVEPKTEGLSILV</sequence>
<name>A0ABW9YDI5_9GAMM</name>
<accession>A0ABW9YDI5</accession>
<gene>
    <name evidence="1" type="ORF">EIZ48_03500</name>
</gene>
<proteinExistence type="predicted"/>
<organism evidence="1 2">
    <name type="scientific">Photobacterium alginatilyticum</name>
    <dbReference type="NCBI Taxonomy" id="1775171"/>
    <lineage>
        <taxon>Bacteria</taxon>
        <taxon>Pseudomonadati</taxon>
        <taxon>Pseudomonadota</taxon>
        <taxon>Gammaproteobacteria</taxon>
        <taxon>Vibrionales</taxon>
        <taxon>Vibrionaceae</taxon>
        <taxon>Photobacterium</taxon>
    </lineage>
</organism>
<keyword evidence="2" id="KW-1185">Reference proteome</keyword>
<dbReference type="RefSeq" id="WP_160648726.1">
    <property type="nucleotide sequence ID" value="NZ_RSEJ01000002.1"/>
</dbReference>
<evidence type="ECO:0008006" key="3">
    <source>
        <dbReference type="Google" id="ProtNLM"/>
    </source>
</evidence>
<dbReference type="Proteomes" id="UP000738517">
    <property type="component" value="Unassembled WGS sequence"/>
</dbReference>